<keyword evidence="4 7" id="KW-1133">Transmembrane helix</keyword>
<gene>
    <name evidence="9" type="ORF">Poly30_07170</name>
</gene>
<reference evidence="9 10" key="1">
    <citation type="submission" date="2019-02" db="EMBL/GenBank/DDBJ databases">
        <title>Deep-cultivation of Planctomycetes and their phenomic and genomic characterization uncovers novel biology.</title>
        <authorList>
            <person name="Wiegand S."/>
            <person name="Jogler M."/>
            <person name="Boedeker C."/>
            <person name="Pinto D."/>
            <person name="Vollmers J."/>
            <person name="Rivas-Marin E."/>
            <person name="Kohn T."/>
            <person name="Peeters S.H."/>
            <person name="Heuer A."/>
            <person name="Rast P."/>
            <person name="Oberbeckmann S."/>
            <person name="Bunk B."/>
            <person name="Jeske O."/>
            <person name="Meyerdierks A."/>
            <person name="Storesund J.E."/>
            <person name="Kallscheuer N."/>
            <person name="Luecker S."/>
            <person name="Lage O.M."/>
            <person name="Pohl T."/>
            <person name="Merkel B.J."/>
            <person name="Hornburger P."/>
            <person name="Mueller R.-W."/>
            <person name="Bruemmer F."/>
            <person name="Labrenz M."/>
            <person name="Spormann A.M."/>
            <person name="Op den Camp H."/>
            <person name="Overmann J."/>
            <person name="Amann R."/>
            <person name="Jetten M.S.M."/>
            <person name="Mascher T."/>
            <person name="Medema M.H."/>
            <person name="Devos D.P."/>
            <person name="Kaster A.-K."/>
            <person name="Ovreas L."/>
            <person name="Rohde M."/>
            <person name="Galperin M.Y."/>
            <person name="Jogler C."/>
        </authorList>
    </citation>
    <scope>NUCLEOTIDE SEQUENCE [LARGE SCALE GENOMIC DNA]</scope>
    <source>
        <strain evidence="9 10">Poly30</strain>
    </source>
</reference>
<accession>A0A518EMC6</accession>
<dbReference type="PANTHER" id="PTHR30625:SF11">
    <property type="entry name" value="MOTA_TOLQ_EXBB PROTON CHANNEL DOMAIN-CONTAINING PROTEIN"/>
    <property type="match status" value="1"/>
</dbReference>
<comment type="similarity">
    <text evidence="6">Belongs to the exbB/tolQ family.</text>
</comment>
<feature type="transmembrane region" description="Helical" evidence="7">
    <location>
        <begin position="34"/>
        <end position="55"/>
    </location>
</feature>
<dbReference type="GO" id="GO:0005886">
    <property type="term" value="C:plasma membrane"/>
    <property type="evidence" value="ECO:0007669"/>
    <property type="project" value="UniProtKB-SubCell"/>
</dbReference>
<dbReference type="Pfam" id="PF01618">
    <property type="entry name" value="MotA_ExbB"/>
    <property type="match status" value="1"/>
</dbReference>
<dbReference type="AlphaFoldDB" id="A0A518EMC6"/>
<evidence type="ECO:0000256" key="7">
    <source>
        <dbReference type="SAM" id="Phobius"/>
    </source>
</evidence>
<name>A0A518EMC6_9BACT</name>
<dbReference type="InterPro" id="IPR002898">
    <property type="entry name" value="MotA_ExbB_proton_chnl"/>
</dbReference>
<keyword evidence="6" id="KW-0653">Protein transport</keyword>
<evidence type="ECO:0000256" key="4">
    <source>
        <dbReference type="ARBA" id="ARBA00022989"/>
    </source>
</evidence>
<dbReference type="OrthoDB" id="267285at2"/>
<dbReference type="PANTHER" id="PTHR30625">
    <property type="entry name" value="PROTEIN TOLQ"/>
    <property type="match status" value="1"/>
</dbReference>
<evidence type="ECO:0000256" key="6">
    <source>
        <dbReference type="RuleBase" id="RU004057"/>
    </source>
</evidence>
<keyword evidence="6" id="KW-0813">Transport</keyword>
<dbReference type="RefSeq" id="WP_145194638.1">
    <property type="nucleotide sequence ID" value="NZ_CP036434.1"/>
</dbReference>
<keyword evidence="2" id="KW-1003">Cell membrane</keyword>
<feature type="domain" description="MotA/TolQ/ExbB proton channel" evidence="8">
    <location>
        <begin position="93"/>
        <end position="198"/>
    </location>
</feature>
<dbReference type="InterPro" id="IPR050790">
    <property type="entry name" value="ExbB/TolQ_transport"/>
</dbReference>
<dbReference type="GO" id="GO:0017038">
    <property type="term" value="P:protein import"/>
    <property type="evidence" value="ECO:0007669"/>
    <property type="project" value="TreeGrafter"/>
</dbReference>
<keyword evidence="10" id="KW-1185">Reference proteome</keyword>
<evidence type="ECO:0000313" key="10">
    <source>
        <dbReference type="Proteomes" id="UP000320390"/>
    </source>
</evidence>
<evidence type="ECO:0000256" key="3">
    <source>
        <dbReference type="ARBA" id="ARBA00022692"/>
    </source>
</evidence>
<evidence type="ECO:0000256" key="5">
    <source>
        <dbReference type="ARBA" id="ARBA00023136"/>
    </source>
</evidence>
<keyword evidence="5 7" id="KW-0472">Membrane</keyword>
<evidence type="ECO:0000256" key="1">
    <source>
        <dbReference type="ARBA" id="ARBA00004651"/>
    </source>
</evidence>
<keyword evidence="3 7" id="KW-0812">Transmembrane</keyword>
<feature type="transmembrane region" description="Helical" evidence="7">
    <location>
        <begin position="170"/>
        <end position="191"/>
    </location>
</feature>
<evidence type="ECO:0000259" key="8">
    <source>
        <dbReference type="Pfam" id="PF01618"/>
    </source>
</evidence>
<protein>
    <submittedName>
        <fullName evidence="9">Colicin uptake protein TolQ</fullName>
    </submittedName>
</protein>
<dbReference type="EMBL" id="CP036434">
    <property type="protein sequence ID" value="QDV05221.1"/>
    <property type="molecule type" value="Genomic_DNA"/>
</dbReference>
<comment type="subcellular location">
    <subcellularLocation>
        <location evidence="1">Cell membrane</location>
        <topology evidence="1">Multi-pass membrane protein</topology>
    </subcellularLocation>
    <subcellularLocation>
        <location evidence="6">Membrane</location>
        <topology evidence="6">Multi-pass membrane protein</topology>
    </subcellularLocation>
</comment>
<dbReference type="Proteomes" id="UP000320390">
    <property type="component" value="Chromosome"/>
</dbReference>
<organism evidence="9 10">
    <name type="scientific">Saltatorellus ferox</name>
    <dbReference type="NCBI Taxonomy" id="2528018"/>
    <lineage>
        <taxon>Bacteria</taxon>
        <taxon>Pseudomonadati</taxon>
        <taxon>Planctomycetota</taxon>
        <taxon>Planctomycetia</taxon>
        <taxon>Planctomycetia incertae sedis</taxon>
        <taxon>Saltatorellus</taxon>
    </lineage>
</organism>
<evidence type="ECO:0000313" key="9">
    <source>
        <dbReference type="EMBL" id="QDV05221.1"/>
    </source>
</evidence>
<proteinExistence type="inferred from homology"/>
<evidence type="ECO:0000256" key="2">
    <source>
        <dbReference type="ARBA" id="ARBA00022475"/>
    </source>
</evidence>
<sequence>MSIFQDLRDWWFARAAETETTLSKGIDIWTQGGWAMIALFIISLFIFFIGFQVFVRLLRKRTGGVSEATWRRWIHEPRDRKGAVGDIFDEVEHVQRADGNSVHDGFAEVRTREMEPFARDLRLMNIAVGAAPLVGLLGTVTGMLATFDAMSNGGGGDKTMSMIAKGISEALYTTETGLMVALPGVFLHYYLSRRFEKFKKFLAHAETVWTQEALLTSETRVEESNQGLVRELAMREIKERLLARLQHQPTTQPQPGA</sequence>
<feature type="transmembrane region" description="Helical" evidence="7">
    <location>
        <begin position="123"/>
        <end position="150"/>
    </location>
</feature>